<keyword evidence="3" id="KW-1185">Reference proteome</keyword>
<dbReference type="PANTHER" id="PTHR12126:SF16">
    <property type="entry name" value="MIOREX COMPLEX COMPONENT 2"/>
    <property type="match status" value="1"/>
</dbReference>
<dbReference type="Gene3D" id="3.40.50.720">
    <property type="entry name" value="NAD(P)-binding Rossmann-like Domain"/>
    <property type="match status" value="1"/>
</dbReference>
<proteinExistence type="predicted"/>
<protein>
    <submittedName>
        <fullName evidence="2">Ubiquinone biosynthesis protein Coq11</fullName>
    </submittedName>
</protein>
<dbReference type="PANTHER" id="PTHR12126">
    <property type="entry name" value="NADH-UBIQUINONE OXIDOREDUCTASE 39 KDA SUBUNIT-RELATED"/>
    <property type="match status" value="1"/>
</dbReference>
<dbReference type="InterPro" id="IPR036291">
    <property type="entry name" value="NAD(P)-bd_dom_sf"/>
</dbReference>
<evidence type="ECO:0000313" key="3">
    <source>
        <dbReference type="Proteomes" id="UP001212411"/>
    </source>
</evidence>
<keyword evidence="2" id="KW-0830">Ubiquinone</keyword>
<dbReference type="InterPro" id="IPR051207">
    <property type="entry name" value="ComplexI_NDUFA9_subunit"/>
</dbReference>
<dbReference type="Pfam" id="PF01370">
    <property type="entry name" value="Epimerase"/>
    <property type="match status" value="1"/>
</dbReference>
<dbReference type="GO" id="GO:0044877">
    <property type="term" value="F:protein-containing complex binding"/>
    <property type="evidence" value="ECO:0007669"/>
    <property type="project" value="TreeGrafter"/>
</dbReference>
<dbReference type="RefSeq" id="XP_056039513.1">
    <property type="nucleotide sequence ID" value="XM_056183730.1"/>
</dbReference>
<dbReference type="SUPFAM" id="SSF51735">
    <property type="entry name" value="NAD(P)-binding Rossmann-fold domains"/>
    <property type="match status" value="1"/>
</dbReference>
<dbReference type="GO" id="GO:0005739">
    <property type="term" value="C:mitochondrion"/>
    <property type="evidence" value="ECO:0007669"/>
    <property type="project" value="TreeGrafter"/>
</dbReference>
<dbReference type="KEGG" id="som:SOMG_04955"/>
<evidence type="ECO:0000259" key="1">
    <source>
        <dbReference type="Pfam" id="PF01370"/>
    </source>
</evidence>
<dbReference type="AlphaFoldDB" id="A0AAE9WFK9"/>
<gene>
    <name evidence="2" type="primary">coq11</name>
    <name evidence="2" type="ORF">SOMG_04955</name>
</gene>
<reference evidence="2 3" key="1">
    <citation type="journal article" date="2023" name="G3 (Bethesda)">
        <title>A high-quality reference genome for the fission yeast Schizosaccharomyces osmophilus.</title>
        <authorList>
            <person name="Jia G.S."/>
            <person name="Zhang W.C."/>
            <person name="Liang Y."/>
            <person name="Liu X.H."/>
            <person name="Rhind N."/>
            <person name="Pidoux A."/>
            <person name="Brysch-Herzberg M."/>
            <person name="Du L.L."/>
        </authorList>
    </citation>
    <scope>NUCLEOTIDE SEQUENCE [LARGE SCALE GENOMIC DNA]</scope>
    <source>
        <strain evidence="2 3">CBS 15793</strain>
    </source>
</reference>
<dbReference type="GeneID" id="80878419"/>
<accession>A0AAE9WFK9</accession>
<sequence length="277" mass="30080">MKLVVLGGSGFLGHNICKLAVARGHQVVSVSRRGRSGVQFKEPWMEKVHWEQADAMKDPHSLLPFVQGAFAVVNTVGILMESNYKQALENPRGSILQLVKNLRGNVFQGSENPLKKPPSPSVPPAKPSLKFESVNRELAINTANVAAEAHVPVYCYISAHASVPGLDPRYISTKRQAERAISNIPKIRSIFVRPSFMYDAHDRPISGIFAPFLKISSGINHFSSGLFDFLGAASAEPLPTCDVAKATLEAILDPAKSGPLGIQEIKELANRKHPSST</sequence>
<dbReference type="InterPro" id="IPR001509">
    <property type="entry name" value="Epimerase_deHydtase"/>
</dbReference>
<name>A0AAE9WFK9_9SCHI</name>
<organism evidence="2 3">
    <name type="scientific">Schizosaccharomyces osmophilus</name>
    <dbReference type="NCBI Taxonomy" id="2545709"/>
    <lineage>
        <taxon>Eukaryota</taxon>
        <taxon>Fungi</taxon>
        <taxon>Dikarya</taxon>
        <taxon>Ascomycota</taxon>
        <taxon>Taphrinomycotina</taxon>
        <taxon>Schizosaccharomycetes</taxon>
        <taxon>Schizosaccharomycetales</taxon>
        <taxon>Schizosaccharomycetaceae</taxon>
        <taxon>Schizosaccharomyces</taxon>
    </lineage>
</organism>
<dbReference type="EMBL" id="CP115613">
    <property type="protein sequence ID" value="WBW75270.1"/>
    <property type="molecule type" value="Genomic_DNA"/>
</dbReference>
<feature type="domain" description="NAD-dependent epimerase/dehydratase" evidence="1">
    <location>
        <begin position="4"/>
        <end position="56"/>
    </location>
</feature>
<evidence type="ECO:0000313" key="2">
    <source>
        <dbReference type="EMBL" id="WBW75270.1"/>
    </source>
</evidence>
<dbReference type="Proteomes" id="UP001212411">
    <property type="component" value="Chromosome 3"/>
</dbReference>